<sequence>MKLTGKLLIPGCRLPSPGLDLAAVTADSIHHNGTILTITDATPTAQAAGGAKSGLDCRVRPIGSGSAPPAAGSAASPSSPAG</sequence>
<dbReference type="AlphaFoldDB" id="A0A917ZDV6"/>
<dbReference type="EMBL" id="BMLT01000005">
    <property type="protein sequence ID" value="GGO81633.1"/>
    <property type="molecule type" value="Genomic_DNA"/>
</dbReference>
<reference evidence="2 3" key="1">
    <citation type="journal article" date="2014" name="Int. J. Syst. Evol. Microbiol.">
        <title>Complete genome sequence of Corynebacterium casei LMG S-19264T (=DSM 44701T), isolated from a smear-ripened cheese.</title>
        <authorList>
            <consortium name="US DOE Joint Genome Institute (JGI-PGF)"/>
            <person name="Walter F."/>
            <person name="Albersmeier A."/>
            <person name="Kalinowski J."/>
            <person name="Ruckert C."/>
        </authorList>
    </citation>
    <scope>NUCLEOTIDE SEQUENCE [LARGE SCALE GENOMIC DNA]</scope>
    <source>
        <strain evidence="2 3">CGMCC 1.7286</strain>
    </source>
</reference>
<name>A0A917ZDV6_9GAMM</name>
<proteinExistence type="predicted"/>
<evidence type="ECO:0000313" key="2">
    <source>
        <dbReference type="EMBL" id="GGO81633.1"/>
    </source>
</evidence>
<evidence type="ECO:0000313" key="3">
    <source>
        <dbReference type="Proteomes" id="UP000599578"/>
    </source>
</evidence>
<feature type="compositionally biased region" description="Low complexity" evidence="1">
    <location>
        <begin position="63"/>
        <end position="82"/>
    </location>
</feature>
<organism evidence="2 3">
    <name type="scientific">Marinobacterium nitratireducens</name>
    <dbReference type="NCBI Taxonomy" id="518897"/>
    <lineage>
        <taxon>Bacteria</taxon>
        <taxon>Pseudomonadati</taxon>
        <taxon>Pseudomonadota</taxon>
        <taxon>Gammaproteobacteria</taxon>
        <taxon>Oceanospirillales</taxon>
        <taxon>Oceanospirillaceae</taxon>
        <taxon>Marinobacterium</taxon>
    </lineage>
</organism>
<comment type="caution">
    <text evidence="2">The sequence shown here is derived from an EMBL/GenBank/DDBJ whole genome shotgun (WGS) entry which is preliminary data.</text>
</comment>
<keyword evidence="3" id="KW-1185">Reference proteome</keyword>
<accession>A0A917ZDV6</accession>
<dbReference type="Proteomes" id="UP000599578">
    <property type="component" value="Unassembled WGS sequence"/>
</dbReference>
<evidence type="ECO:0000256" key="1">
    <source>
        <dbReference type="SAM" id="MobiDB-lite"/>
    </source>
</evidence>
<gene>
    <name evidence="2" type="ORF">GCM10011348_21070</name>
</gene>
<protein>
    <submittedName>
        <fullName evidence="2">Uncharacterized protein</fullName>
    </submittedName>
</protein>
<feature type="region of interest" description="Disordered" evidence="1">
    <location>
        <begin position="59"/>
        <end position="82"/>
    </location>
</feature>